<evidence type="ECO:0000313" key="9">
    <source>
        <dbReference type="EMBL" id="ADU96335.1"/>
    </source>
</evidence>
<dbReference type="GO" id="GO:0034605">
    <property type="term" value="P:cellular response to heat"/>
    <property type="evidence" value="ECO:0007669"/>
    <property type="project" value="TreeGrafter"/>
</dbReference>
<dbReference type="AlphaFoldDB" id="E8T4S3"/>
<dbReference type="InterPro" id="IPR019489">
    <property type="entry name" value="Clp_ATPase_C"/>
</dbReference>
<evidence type="ECO:0000313" key="10">
    <source>
        <dbReference type="Proteomes" id="UP000006362"/>
    </source>
</evidence>
<dbReference type="PANTHER" id="PTHR11638">
    <property type="entry name" value="ATP-DEPENDENT CLP PROTEASE"/>
    <property type="match status" value="1"/>
</dbReference>
<dbReference type="InterPro" id="IPR036628">
    <property type="entry name" value="Clp_N_dom_sf"/>
</dbReference>
<dbReference type="FunFam" id="3.40.50.300:FF:000025">
    <property type="entry name" value="ATP-dependent Clp protease subunit"/>
    <property type="match status" value="1"/>
</dbReference>
<dbReference type="Pfam" id="PF17871">
    <property type="entry name" value="AAA_lid_9"/>
    <property type="match status" value="1"/>
</dbReference>
<dbReference type="PANTHER" id="PTHR11638:SF18">
    <property type="entry name" value="HEAT SHOCK PROTEIN 104"/>
    <property type="match status" value="1"/>
</dbReference>
<sequence length="824" mass="93537">MFERFTTKARQIIIKAKEQAVSLRCEKLGTEHILLSLLKEDEITNQILARYNISKARIQEIILSQIQPAPYEVDINTVTFSTEARRVLEHAVEEAKLMASPYVGPEHLFIALAKEKLGLAGRILRSYGLDHYTLRREVATLLKGITTEKKGPKKSSTPNLDKFGRDLTKLAEEGKLDPVIGREKEIERVTHILARRRKNNPVLVGEPGVGKTAIVEGLALKIAKGEVPEKLKNKRIVSLDMASLIAGTKYRGQFEERLKAIVKELENNKDVILFIDELHTLVGAGAAEGSMDASNILKPSLSRGEIQVIGATTIDEYRKYIEKDGALERRFQPVMVEEPSVEDTIEILKGLKPKFEEFHNVVITDEAIERAVKLSVRYINDRKLPDKAIDIIDEAGAKAQLQVSAKDDRVRALEKKIEEVKALKEEALAMAEYEKAHEYKQKELKLLAELEELKREARLRQKQERVVIDEKKVEEIVALWTGIPVQQLQEKEAEKLKRLEEELHKRVVGQHEAVEAVAKAIKRSRLGIRANVNRPIGCFLFLGPTGVGKTELAKALAEYLFGDEKALIRIDMSEYMEKHSVSRLIGSPPGYVGYEEGGQLTEAVRRKPYSVILLDEIEKAHPDVLNILLQIMEDGRLTDGLGRTVSFTNTILIMTSNLGAKHLISAQRGMGFEVADGKEEERSFERMKSLVLDEVKRYFKPEFINRLDGIVVFHPLTEKEVKEIVKKQIERLNKELEEKGLKVHVTKKFIDYIVAREFKKEYGARTIRRAIQTLVEDRLTDEILMGRFTEGGEVLFDVTPKGRISVREKKKRKKTEKPTELANK</sequence>
<dbReference type="SMART" id="SM00382">
    <property type="entry name" value="AAA"/>
    <property type="match status" value="2"/>
</dbReference>
<keyword evidence="3 6" id="KW-0067">ATP-binding</keyword>
<dbReference type="Pfam" id="PF07724">
    <property type="entry name" value="AAA_2"/>
    <property type="match status" value="1"/>
</dbReference>
<dbReference type="eggNOG" id="COG0542">
    <property type="taxonomic scope" value="Bacteria"/>
</dbReference>
<dbReference type="InterPro" id="IPR050130">
    <property type="entry name" value="ClpA_ClpB"/>
</dbReference>
<dbReference type="InterPro" id="IPR003959">
    <property type="entry name" value="ATPase_AAA_core"/>
</dbReference>
<keyword evidence="10" id="KW-1185">Reference proteome</keyword>
<dbReference type="GO" id="GO:0005524">
    <property type="term" value="F:ATP binding"/>
    <property type="evidence" value="ECO:0007669"/>
    <property type="project" value="UniProtKB-KW"/>
</dbReference>
<evidence type="ECO:0000256" key="6">
    <source>
        <dbReference type="RuleBase" id="RU004432"/>
    </source>
</evidence>
<dbReference type="HOGENOM" id="CLU_005070_4_1_0"/>
<dbReference type="CDD" id="cd00009">
    <property type="entry name" value="AAA"/>
    <property type="match status" value="1"/>
</dbReference>
<dbReference type="Proteomes" id="UP000006362">
    <property type="component" value="Chromosome"/>
</dbReference>
<dbReference type="PRINTS" id="PR00300">
    <property type="entry name" value="CLPPROTEASEA"/>
</dbReference>
<evidence type="ECO:0000256" key="5">
    <source>
        <dbReference type="PROSITE-ProRule" id="PRU01251"/>
    </source>
</evidence>
<evidence type="ECO:0000256" key="2">
    <source>
        <dbReference type="ARBA" id="ARBA00022741"/>
    </source>
</evidence>
<dbReference type="InterPro" id="IPR003593">
    <property type="entry name" value="AAA+_ATPase"/>
</dbReference>
<dbReference type="InterPro" id="IPR041546">
    <property type="entry name" value="ClpA/ClpB_AAA_lid"/>
</dbReference>
<dbReference type="Gene3D" id="4.10.860.10">
    <property type="entry name" value="UVR domain"/>
    <property type="match status" value="1"/>
</dbReference>
<protein>
    <submittedName>
        <fullName evidence="9">ATPase AAA-2 domain protein</fullName>
    </submittedName>
</protein>
<evidence type="ECO:0000256" key="7">
    <source>
        <dbReference type="SAM" id="Coils"/>
    </source>
</evidence>
<dbReference type="SMART" id="SM01086">
    <property type="entry name" value="ClpB_D2-small"/>
    <property type="match status" value="1"/>
</dbReference>
<dbReference type="EMBL" id="CP002444">
    <property type="protein sequence ID" value="ADU96335.1"/>
    <property type="molecule type" value="Genomic_DNA"/>
</dbReference>
<gene>
    <name evidence="9" type="ordered locus">Theam_0362</name>
</gene>
<keyword evidence="2 6" id="KW-0547">Nucleotide-binding</keyword>
<dbReference type="SUPFAM" id="SSF81923">
    <property type="entry name" value="Double Clp-N motif"/>
    <property type="match status" value="1"/>
</dbReference>
<evidence type="ECO:0000256" key="1">
    <source>
        <dbReference type="ARBA" id="ARBA00022737"/>
    </source>
</evidence>
<dbReference type="STRING" id="648996.Theam_0362"/>
<proteinExistence type="inferred from homology"/>
<dbReference type="PROSITE" id="PS51903">
    <property type="entry name" value="CLP_R"/>
    <property type="match status" value="1"/>
</dbReference>
<dbReference type="GO" id="GO:0005737">
    <property type="term" value="C:cytoplasm"/>
    <property type="evidence" value="ECO:0007669"/>
    <property type="project" value="TreeGrafter"/>
</dbReference>
<dbReference type="InterPro" id="IPR004176">
    <property type="entry name" value="Clp_R_N"/>
</dbReference>
<accession>E8T4S3</accession>
<dbReference type="Pfam" id="PF02861">
    <property type="entry name" value="Clp_N"/>
    <property type="match status" value="1"/>
</dbReference>
<dbReference type="OrthoDB" id="9803641at2"/>
<dbReference type="CDD" id="cd19499">
    <property type="entry name" value="RecA-like_ClpB_Hsp104-like"/>
    <property type="match status" value="1"/>
</dbReference>
<keyword evidence="7" id="KW-0175">Coiled coil</keyword>
<dbReference type="PROSITE" id="PS00871">
    <property type="entry name" value="CLPAB_2"/>
    <property type="match status" value="1"/>
</dbReference>
<comment type="similarity">
    <text evidence="6">Belongs to the ClpA/ClpB family.</text>
</comment>
<evidence type="ECO:0000259" key="8">
    <source>
        <dbReference type="PROSITE" id="PS51903"/>
    </source>
</evidence>
<name>E8T4S3_THEA1</name>
<feature type="domain" description="Clp R" evidence="8">
    <location>
        <begin position="2"/>
        <end position="144"/>
    </location>
</feature>
<dbReference type="Gene3D" id="1.10.8.60">
    <property type="match status" value="2"/>
</dbReference>
<dbReference type="PROSITE" id="PS00870">
    <property type="entry name" value="CLPAB_1"/>
    <property type="match status" value="1"/>
</dbReference>
<dbReference type="InterPro" id="IPR018368">
    <property type="entry name" value="ClpA/B_CS1"/>
</dbReference>
<keyword evidence="4 6" id="KW-0143">Chaperone</keyword>
<dbReference type="Pfam" id="PF10431">
    <property type="entry name" value="ClpB_D2-small"/>
    <property type="match status" value="1"/>
</dbReference>
<dbReference type="Gene3D" id="1.10.1780.10">
    <property type="entry name" value="Clp, N-terminal domain"/>
    <property type="match status" value="1"/>
</dbReference>
<dbReference type="Gene3D" id="3.40.50.300">
    <property type="entry name" value="P-loop containing nucleotide triphosphate hydrolases"/>
    <property type="match status" value="2"/>
</dbReference>
<evidence type="ECO:0000256" key="4">
    <source>
        <dbReference type="ARBA" id="ARBA00023186"/>
    </source>
</evidence>
<dbReference type="InterPro" id="IPR027417">
    <property type="entry name" value="P-loop_NTPase"/>
</dbReference>
<dbReference type="RefSeq" id="WP_013537121.1">
    <property type="nucleotide sequence ID" value="NC_014926.1"/>
</dbReference>
<dbReference type="InterPro" id="IPR001270">
    <property type="entry name" value="ClpA/B"/>
</dbReference>
<dbReference type="FunFam" id="3.40.50.300:FF:000010">
    <property type="entry name" value="Chaperone clpB 1, putative"/>
    <property type="match status" value="1"/>
</dbReference>
<dbReference type="InterPro" id="IPR028299">
    <property type="entry name" value="ClpA/B_CS2"/>
</dbReference>
<dbReference type="KEGG" id="tam:Theam_0362"/>
<evidence type="ECO:0000256" key="3">
    <source>
        <dbReference type="ARBA" id="ARBA00022840"/>
    </source>
</evidence>
<reference evidence="9" key="1">
    <citation type="submission" date="2011-01" db="EMBL/GenBank/DDBJ databases">
        <title>Complete sequence of chromosome of Thermovibrio ammonificans HB-1.</title>
        <authorList>
            <consortium name="US DOE Joint Genome Institute"/>
            <person name="Lucas S."/>
            <person name="Copeland A."/>
            <person name="Lapidus A."/>
            <person name="Cheng J.-F."/>
            <person name="Goodwin L."/>
            <person name="Pitluck S."/>
            <person name="Davenport K."/>
            <person name="Detter J.C."/>
            <person name="Han C."/>
            <person name="Tapia R."/>
            <person name="Land M."/>
            <person name="Hauser L."/>
            <person name="Kyrpides N."/>
            <person name="Ivanova N."/>
            <person name="Ovchinnikova G."/>
            <person name="Vetriani C."/>
            <person name="Woyke T."/>
        </authorList>
    </citation>
    <scope>NUCLEOTIDE SEQUENCE [LARGE SCALE GENOMIC DNA]</scope>
    <source>
        <strain evidence="9">HB-1</strain>
    </source>
</reference>
<keyword evidence="1 5" id="KW-0677">Repeat</keyword>
<dbReference type="GO" id="GO:0016887">
    <property type="term" value="F:ATP hydrolysis activity"/>
    <property type="evidence" value="ECO:0007669"/>
    <property type="project" value="InterPro"/>
</dbReference>
<dbReference type="Pfam" id="PF00004">
    <property type="entry name" value="AAA"/>
    <property type="match status" value="1"/>
</dbReference>
<organism evidence="9 10">
    <name type="scientific">Thermovibrio ammonificans (strain DSM 15698 / JCM 12110 / HB-1)</name>
    <dbReference type="NCBI Taxonomy" id="648996"/>
    <lineage>
        <taxon>Bacteria</taxon>
        <taxon>Pseudomonadati</taxon>
        <taxon>Aquificota</taxon>
        <taxon>Aquificia</taxon>
        <taxon>Desulfurobacteriales</taxon>
        <taxon>Desulfurobacteriaceae</taxon>
        <taxon>Thermovibrio</taxon>
    </lineage>
</organism>
<dbReference type="SUPFAM" id="SSF52540">
    <property type="entry name" value="P-loop containing nucleoside triphosphate hydrolases"/>
    <property type="match status" value="2"/>
</dbReference>
<feature type="coiled-coil region" evidence="7">
    <location>
        <begin position="403"/>
        <end position="460"/>
    </location>
</feature>